<accession>A0ABS3CPM9</accession>
<evidence type="ECO:0000313" key="2">
    <source>
        <dbReference type="EMBL" id="MBN7819063.1"/>
    </source>
</evidence>
<name>A0ABS3CPM9_9ALTE</name>
<comment type="caution">
    <text evidence="2">The sequence shown here is derived from an EMBL/GenBank/DDBJ whole genome shotgun (WGS) entry which is preliminary data.</text>
</comment>
<keyword evidence="3" id="KW-1185">Reference proteome</keyword>
<dbReference type="Gene3D" id="1.10.3680.10">
    <property type="entry name" value="TerB-like"/>
    <property type="match status" value="1"/>
</dbReference>
<organism evidence="2 3">
    <name type="scientific">Bowmanella yangjiangensis</name>
    <dbReference type="NCBI Taxonomy" id="2811230"/>
    <lineage>
        <taxon>Bacteria</taxon>
        <taxon>Pseudomonadati</taxon>
        <taxon>Pseudomonadota</taxon>
        <taxon>Gammaproteobacteria</taxon>
        <taxon>Alteromonadales</taxon>
        <taxon>Alteromonadaceae</taxon>
        <taxon>Bowmanella</taxon>
    </lineage>
</organism>
<gene>
    <name evidence="2" type="ORF">J0A65_04255</name>
</gene>
<reference evidence="2 3" key="1">
    <citation type="submission" date="2021-03" db="EMBL/GenBank/DDBJ databases">
        <title>novel species isolated from a fishpond in China.</title>
        <authorList>
            <person name="Lu H."/>
            <person name="Cai Z."/>
        </authorList>
    </citation>
    <scope>NUCLEOTIDE SEQUENCE [LARGE SCALE GENOMIC DNA]</scope>
    <source>
        <strain evidence="2 3">Y57</strain>
    </source>
</reference>
<dbReference type="InterPro" id="IPR029024">
    <property type="entry name" value="TerB-like"/>
</dbReference>
<dbReference type="InterPro" id="IPR007791">
    <property type="entry name" value="DjlA_N"/>
</dbReference>
<dbReference type="CDD" id="cd07313">
    <property type="entry name" value="terB_like_2"/>
    <property type="match status" value="1"/>
</dbReference>
<dbReference type="SUPFAM" id="SSF158682">
    <property type="entry name" value="TerB-like"/>
    <property type="match status" value="1"/>
</dbReference>
<protein>
    <submittedName>
        <fullName evidence="2">TerB family tellurite resistance protein</fullName>
    </submittedName>
</protein>
<dbReference type="Proteomes" id="UP000663992">
    <property type="component" value="Unassembled WGS sequence"/>
</dbReference>
<sequence>MITKVKKWLQLRLEPASTNQNLGIDLATAVLYVEVARADNQFEESEIQFLTQLLKREFSVSESQAQALVRDSRQHAEQAADLVSFTRLLNQQYSGVQKVQILENLWQLAYADGHLDSHEEHIIRRIADLLYIPHSQFIQAKLKAQD</sequence>
<proteinExistence type="predicted"/>
<dbReference type="RefSeq" id="WP_206592875.1">
    <property type="nucleotide sequence ID" value="NZ_JAFKCS010000002.1"/>
</dbReference>
<feature type="domain" description="Co-chaperone DjlA N-terminal" evidence="1">
    <location>
        <begin position="26"/>
        <end position="141"/>
    </location>
</feature>
<dbReference type="Pfam" id="PF05099">
    <property type="entry name" value="TerB"/>
    <property type="match status" value="1"/>
</dbReference>
<evidence type="ECO:0000313" key="3">
    <source>
        <dbReference type="Proteomes" id="UP000663992"/>
    </source>
</evidence>
<evidence type="ECO:0000259" key="1">
    <source>
        <dbReference type="Pfam" id="PF05099"/>
    </source>
</evidence>
<dbReference type="EMBL" id="JAFKCS010000002">
    <property type="protein sequence ID" value="MBN7819063.1"/>
    <property type="molecule type" value="Genomic_DNA"/>
</dbReference>